<sequence>MKAGVLFRWGSLWVGAHWSRANRRLCINLVPCVTLWITAPGGVTP</sequence>
<protein>
    <submittedName>
        <fullName evidence="1">Uncharacterized protein</fullName>
    </submittedName>
</protein>
<evidence type="ECO:0000313" key="1">
    <source>
        <dbReference type="EMBL" id="MEI7036467.1"/>
    </source>
</evidence>
<dbReference type="Proteomes" id="UP001381174">
    <property type="component" value="Unassembled WGS sequence"/>
</dbReference>
<keyword evidence="2" id="KW-1185">Reference proteome</keyword>
<gene>
    <name evidence="1" type="ORF">WAT24_06830</name>
</gene>
<comment type="caution">
    <text evidence="1">The sequence shown here is derived from an EMBL/GenBank/DDBJ whole genome shotgun (WGS) entry which is preliminary data.</text>
</comment>
<reference evidence="1 2" key="1">
    <citation type="journal article" date="2014" name="Int. J. Syst. Evol. Microbiol.">
        <title>Fulvimonas yonginensis sp. nov., isolated from greenhouse soil, and emended description of the genus Fulvimonas.</title>
        <authorList>
            <person name="Ahn J.H."/>
            <person name="Kim S.J."/>
            <person name="Weon H.Y."/>
            <person name="Hong S.B."/>
            <person name="Seok S.J."/>
            <person name="Kwon S.W."/>
        </authorList>
    </citation>
    <scope>NUCLEOTIDE SEQUENCE [LARGE SCALE GENOMIC DNA]</scope>
    <source>
        <strain evidence="1 2">KACC 16952</strain>
    </source>
</reference>
<organism evidence="1 2">
    <name type="scientific">Fulvimonas yonginensis</name>
    <dbReference type="NCBI Taxonomy" id="1495200"/>
    <lineage>
        <taxon>Bacteria</taxon>
        <taxon>Pseudomonadati</taxon>
        <taxon>Pseudomonadota</taxon>
        <taxon>Gammaproteobacteria</taxon>
        <taxon>Lysobacterales</taxon>
        <taxon>Rhodanobacteraceae</taxon>
        <taxon>Fulvimonas</taxon>
    </lineage>
</organism>
<dbReference type="RefSeq" id="WP_336807083.1">
    <property type="nucleotide sequence ID" value="NZ_JBBBNY010000003.1"/>
</dbReference>
<accession>A0ABU8JBQ8</accession>
<evidence type="ECO:0000313" key="2">
    <source>
        <dbReference type="Proteomes" id="UP001381174"/>
    </source>
</evidence>
<dbReference type="EMBL" id="JBBBNY010000003">
    <property type="protein sequence ID" value="MEI7036467.1"/>
    <property type="molecule type" value="Genomic_DNA"/>
</dbReference>
<name>A0ABU8JBQ8_9GAMM</name>
<proteinExistence type="predicted"/>